<reference evidence="1" key="1">
    <citation type="submission" date="2023-02" db="EMBL/GenBank/DDBJ databases">
        <title>Description of Herbaspirillum huttiense subsp. nephrolepsisexaltata and Herbaspirillum huttiense subsp. lycopersicon.</title>
        <authorList>
            <person name="Poudel M."/>
            <person name="Sharma A."/>
            <person name="Goss E."/>
            <person name="Tapia J.H."/>
            <person name="Harmon C.M."/>
            <person name="Jones J.B."/>
        </authorList>
    </citation>
    <scope>NUCLEOTIDE SEQUENCE</scope>
    <source>
        <strain evidence="1">NC40101</strain>
    </source>
</reference>
<gene>
    <name evidence="1" type="ORF">RJN63_12250</name>
</gene>
<comment type="caution">
    <text evidence="1">The sequence shown here is derived from an EMBL/GenBank/DDBJ whole genome shotgun (WGS) entry which is preliminary data.</text>
</comment>
<accession>A0AAE4K894</accession>
<dbReference type="EMBL" id="JAVRAA010000005">
    <property type="protein sequence ID" value="MDT0337606.1"/>
    <property type="molecule type" value="Genomic_DNA"/>
</dbReference>
<proteinExistence type="predicted"/>
<dbReference type="AlphaFoldDB" id="A0AAE4K894"/>
<protein>
    <submittedName>
        <fullName evidence="1">Uncharacterized protein</fullName>
    </submittedName>
</protein>
<evidence type="ECO:0000313" key="1">
    <source>
        <dbReference type="EMBL" id="MDT0337606.1"/>
    </source>
</evidence>
<sequence>MLKAQAGHIERFFVVSVSTERGAFLVALGVGKKEKGNIFLTDTGIRAKDRLCELAGVDVSAVNFIMVPSPFQAVGALRTALLSHRPGAVLFFVCKSSLAYDKISSELNVQPEVVEE</sequence>
<name>A0AAE4K894_9BURK</name>
<organism evidence="1">
    <name type="scientific">Herbaspirillum huttiense subsp. nephrolepidis</name>
    <dbReference type="NCBI Taxonomy" id="3075126"/>
    <lineage>
        <taxon>Bacteria</taxon>
        <taxon>Pseudomonadati</taxon>
        <taxon>Pseudomonadota</taxon>
        <taxon>Betaproteobacteria</taxon>
        <taxon>Burkholderiales</taxon>
        <taxon>Oxalobacteraceae</taxon>
        <taxon>Herbaspirillum</taxon>
    </lineage>
</organism>
<dbReference type="RefSeq" id="WP_310837635.1">
    <property type="nucleotide sequence ID" value="NZ_JAVLSM010000007.1"/>
</dbReference>